<dbReference type="Pfam" id="PF24476">
    <property type="entry name" value="DUF7580"/>
    <property type="match status" value="1"/>
</dbReference>
<evidence type="ECO:0000313" key="2">
    <source>
        <dbReference type="EMBL" id="KAF5649489.1"/>
    </source>
</evidence>
<dbReference type="InterPro" id="IPR056002">
    <property type="entry name" value="DUF7580"/>
</dbReference>
<accession>A0A8H5W903</accession>
<keyword evidence="3" id="KW-1185">Reference proteome</keyword>
<dbReference type="EMBL" id="JAAQRI010000021">
    <property type="protein sequence ID" value="KAF5649489.1"/>
    <property type="molecule type" value="Genomic_DNA"/>
</dbReference>
<evidence type="ECO:0000313" key="3">
    <source>
        <dbReference type="Proteomes" id="UP000530670"/>
    </source>
</evidence>
<dbReference type="AlphaFoldDB" id="A0A8H5W903"/>
<organism evidence="2 3">
    <name type="scientific">Fusarium tjaetaba</name>
    <dbReference type="NCBI Taxonomy" id="1567544"/>
    <lineage>
        <taxon>Eukaryota</taxon>
        <taxon>Fungi</taxon>
        <taxon>Dikarya</taxon>
        <taxon>Ascomycota</taxon>
        <taxon>Pezizomycotina</taxon>
        <taxon>Sordariomycetes</taxon>
        <taxon>Hypocreomycetidae</taxon>
        <taxon>Hypocreales</taxon>
        <taxon>Nectriaceae</taxon>
        <taxon>Fusarium</taxon>
        <taxon>Fusarium fujikuroi species complex</taxon>
    </lineage>
</organism>
<sequence length="593" mass="67495">MAEVAGLVLGVLPIIISVLNHKDEVSEYTLAFFRWQKAKALMTRQLALCQVDFDINMRLLLKNTVSPEKHCNMIEDPQHDSWTDSEFLQKVEEKLGKFYAVLISILRDIEGSMIWIVSSLDIAGQDELAQKGLGAIIQEYDPVTQARLPERTLRLRKRARFTWSCHKVKAEMKKLEGCNARLNRILTASNKLAELTPATDNMAVSFVGPLEEISRNASRVHDALSSSWCSLGDCNHQAAIMLEERLSRKSICHRSGANRPYANIGHFSILLSRDAVAAWLSAEFHLERDKPLEPTQSFALCDFYRLAITLASSCIQLQSTRWLHQSWNKQSILFLRPDPDGEASADMRYPYLALQSQSVNGTEGSEMERVNMLSLAIMLMEIKTGTAIECHRRPDDLGSDGKQNSSTNYLTASRSQASLYLCTEPTKFSALFCLVMSSDVHRDATKTSLRTLLWEKRTPIPDQKLKFAWPYELLKTLMTPVLIYNELIVLSMNEREATKYRDIILGKYKKRSRASPETYRRVFAILLFQGQVMNIGKFLREKLHDGLFPLDRTEGREIAQKCFESLGWDDEDVEYFNSSGLRVSADSDIRSKQ</sequence>
<dbReference type="OrthoDB" id="3565018at2759"/>
<dbReference type="RefSeq" id="XP_037211956.1">
    <property type="nucleotide sequence ID" value="XM_037356162.1"/>
</dbReference>
<dbReference type="PANTHER" id="PTHR35186:SF4">
    <property type="entry name" value="PRION-INHIBITION AND PROPAGATION HELO DOMAIN-CONTAINING PROTEIN"/>
    <property type="match status" value="1"/>
</dbReference>
<comment type="caution">
    <text evidence="2">The sequence shown here is derived from an EMBL/GenBank/DDBJ whole genome shotgun (WGS) entry which is preliminary data.</text>
</comment>
<dbReference type="Proteomes" id="UP000530670">
    <property type="component" value="Unassembled WGS sequence"/>
</dbReference>
<feature type="domain" description="DUF7580" evidence="1">
    <location>
        <begin position="304"/>
        <end position="397"/>
    </location>
</feature>
<protein>
    <recommendedName>
        <fullName evidence="1">DUF7580 domain-containing protein</fullName>
    </recommendedName>
</protein>
<gene>
    <name evidence="2" type="ORF">FTJAE_926</name>
</gene>
<evidence type="ECO:0000259" key="1">
    <source>
        <dbReference type="Pfam" id="PF24476"/>
    </source>
</evidence>
<reference evidence="2 3" key="1">
    <citation type="submission" date="2020-05" db="EMBL/GenBank/DDBJ databases">
        <title>Identification and distribution of gene clusters putatively required for synthesis of sphingolipid metabolism inhibitors in phylogenetically diverse species of the filamentous fungus Fusarium.</title>
        <authorList>
            <person name="Kim H.-S."/>
            <person name="Busman M."/>
            <person name="Brown D.W."/>
            <person name="Divon H."/>
            <person name="Uhlig S."/>
            <person name="Proctor R.H."/>
        </authorList>
    </citation>
    <scope>NUCLEOTIDE SEQUENCE [LARGE SCALE GENOMIC DNA]</scope>
    <source>
        <strain evidence="2 3">NRRL 66243</strain>
    </source>
</reference>
<dbReference type="GeneID" id="59308432"/>
<name>A0A8H5W903_9HYPO</name>
<dbReference type="PANTHER" id="PTHR35186">
    <property type="entry name" value="ANK_REP_REGION DOMAIN-CONTAINING PROTEIN"/>
    <property type="match status" value="1"/>
</dbReference>
<proteinExistence type="predicted"/>